<name>A0ACC2F774_DALPE</name>
<keyword evidence="2" id="KW-1185">Reference proteome</keyword>
<gene>
    <name evidence="1" type="ORF">DPEC_G00335790</name>
</gene>
<evidence type="ECO:0000313" key="1">
    <source>
        <dbReference type="EMBL" id="KAJ7987152.1"/>
    </source>
</evidence>
<comment type="caution">
    <text evidence="1">The sequence shown here is derived from an EMBL/GenBank/DDBJ whole genome shotgun (WGS) entry which is preliminary data.</text>
</comment>
<reference evidence="1" key="1">
    <citation type="submission" date="2021-05" db="EMBL/GenBank/DDBJ databases">
        <authorList>
            <person name="Pan Q."/>
            <person name="Jouanno E."/>
            <person name="Zahm M."/>
            <person name="Klopp C."/>
            <person name="Cabau C."/>
            <person name="Louis A."/>
            <person name="Berthelot C."/>
            <person name="Parey E."/>
            <person name="Roest Crollius H."/>
            <person name="Montfort J."/>
            <person name="Robinson-Rechavi M."/>
            <person name="Bouchez O."/>
            <person name="Lampietro C."/>
            <person name="Lopez Roques C."/>
            <person name="Donnadieu C."/>
            <person name="Postlethwait J."/>
            <person name="Bobe J."/>
            <person name="Dillon D."/>
            <person name="Chandos A."/>
            <person name="von Hippel F."/>
            <person name="Guiguen Y."/>
        </authorList>
    </citation>
    <scope>NUCLEOTIDE SEQUENCE</scope>
    <source>
        <strain evidence="1">YG-Jan2019</strain>
    </source>
</reference>
<protein>
    <submittedName>
        <fullName evidence="1">Uncharacterized protein</fullName>
    </submittedName>
</protein>
<evidence type="ECO:0000313" key="2">
    <source>
        <dbReference type="Proteomes" id="UP001157502"/>
    </source>
</evidence>
<proteinExistence type="predicted"/>
<dbReference type="EMBL" id="CM055760">
    <property type="protein sequence ID" value="KAJ7987152.1"/>
    <property type="molecule type" value="Genomic_DNA"/>
</dbReference>
<organism evidence="1 2">
    <name type="scientific">Dallia pectoralis</name>
    <name type="common">Alaska blackfish</name>
    <dbReference type="NCBI Taxonomy" id="75939"/>
    <lineage>
        <taxon>Eukaryota</taxon>
        <taxon>Metazoa</taxon>
        <taxon>Chordata</taxon>
        <taxon>Craniata</taxon>
        <taxon>Vertebrata</taxon>
        <taxon>Euteleostomi</taxon>
        <taxon>Actinopterygii</taxon>
        <taxon>Neopterygii</taxon>
        <taxon>Teleostei</taxon>
        <taxon>Protacanthopterygii</taxon>
        <taxon>Esociformes</taxon>
        <taxon>Umbridae</taxon>
        <taxon>Dallia</taxon>
    </lineage>
</organism>
<sequence>MNGAIRQASCPGVCLEVVRVLSAPRGPDAWRTVLVIKATSSDRLQYEMEHESATTAATQTSQDEQLDEDQPDRCLQATRSNRTSPSEQDARPLEESYHQRPDRLHP</sequence>
<dbReference type="Proteomes" id="UP001157502">
    <property type="component" value="Chromosome 33"/>
</dbReference>
<accession>A0ACC2F774</accession>